<dbReference type="AlphaFoldDB" id="A0AA35TET0"/>
<name>A0AA35TET0_GEOBA</name>
<protein>
    <submittedName>
        <fullName evidence="1">Uncharacterized protein</fullName>
    </submittedName>
</protein>
<comment type="caution">
    <text evidence="1">The sequence shown here is derived from an EMBL/GenBank/DDBJ whole genome shotgun (WGS) entry which is preliminary data.</text>
</comment>
<accession>A0AA35TET0</accession>
<proteinExistence type="predicted"/>
<reference evidence="1" key="1">
    <citation type="submission" date="2023-03" db="EMBL/GenBank/DDBJ databases">
        <authorList>
            <person name="Steffen K."/>
            <person name="Cardenas P."/>
        </authorList>
    </citation>
    <scope>NUCLEOTIDE SEQUENCE</scope>
</reference>
<evidence type="ECO:0000313" key="1">
    <source>
        <dbReference type="EMBL" id="CAI8046263.1"/>
    </source>
</evidence>
<dbReference type="EMBL" id="CASHTH010003549">
    <property type="protein sequence ID" value="CAI8046263.1"/>
    <property type="molecule type" value="Genomic_DNA"/>
</dbReference>
<gene>
    <name evidence="1" type="ORF">GBAR_LOCUS25568</name>
</gene>
<keyword evidence="2" id="KW-1185">Reference proteome</keyword>
<organism evidence="1 2">
    <name type="scientific">Geodia barretti</name>
    <name type="common">Barrett's horny sponge</name>
    <dbReference type="NCBI Taxonomy" id="519541"/>
    <lineage>
        <taxon>Eukaryota</taxon>
        <taxon>Metazoa</taxon>
        <taxon>Porifera</taxon>
        <taxon>Demospongiae</taxon>
        <taxon>Heteroscleromorpha</taxon>
        <taxon>Tetractinellida</taxon>
        <taxon>Astrophorina</taxon>
        <taxon>Geodiidae</taxon>
        <taxon>Geodia</taxon>
    </lineage>
</organism>
<sequence>MGSVRSQLSNDLCTGACSSVQKRLRNSVPVPSQTPFYALLDSQRSSPLTVFHLERSPPLYVNVTDHLSNTGTDRRTCVHLRIAKYRTLGKNPTYSTGIVQLCAATAPKHASYMQLHGRYSIR</sequence>
<dbReference type="Proteomes" id="UP001174909">
    <property type="component" value="Unassembled WGS sequence"/>
</dbReference>
<evidence type="ECO:0000313" key="2">
    <source>
        <dbReference type="Proteomes" id="UP001174909"/>
    </source>
</evidence>